<evidence type="ECO:0000259" key="1">
    <source>
        <dbReference type="Pfam" id="PF01261"/>
    </source>
</evidence>
<organism evidence="2 3">
    <name type="scientific">Lederbergia citri</name>
    <dbReference type="NCBI Taxonomy" id="2833580"/>
    <lineage>
        <taxon>Bacteria</taxon>
        <taxon>Bacillati</taxon>
        <taxon>Bacillota</taxon>
        <taxon>Bacilli</taxon>
        <taxon>Bacillales</taxon>
        <taxon>Bacillaceae</taxon>
        <taxon>Lederbergia</taxon>
    </lineage>
</organism>
<dbReference type="InterPro" id="IPR036237">
    <property type="entry name" value="Xyl_isomerase-like_sf"/>
</dbReference>
<dbReference type="Pfam" id="PF01261">
    <property type="entry name" value="AP_endonuc_2"/>
    <property type="match status" value="1"/>
</dbReference>
<dbReference type="AlphaFoldDB" id="A0A942TF91"/>
<sequence length="267" mass="31400">MKNKNINLKCSLDPKQIDDRLKYNPGTVELQLFENDIYSPEKIINSIQLLNENNVKVFLHHPMKVNGKFLDVLSEDPEVFEFYRSSCELLNEICHSEDIYCVVHPHYEKCESGMLDTLNQELILERSNFLREAVQKVRLTTYDRFLWENAPRGVFSSANRYWLSHIVKPLNLPICYDISHSFMSFKGDNPKLEQNLIEAFPFTRHYHVVDSAGTEVHDAMSLGFGGIDWSRLKPYIIQRDFIFEIDLPYYEDCTPMIDSRNFFELIK</sequence>
<proteinExistence type="predicted"/>
<evidence type="ECO:0000313" key="2">
    <source>
        <dbReference type="EMBL" id="MBS4195676.1"/>
    </source>
</evidence>
<dbReference type="Gene3D" id="3.20.20.150">
    <property type="entry name" value="Divalent-metal-dependent TIM barrel enzymes"/>
    <property type="match status" value="1"/>
</dbReference>
<dbReference type="Proteomes" id="UP000681414">
    <property type="component" value="Unassembled WGS sequence"/>
</dbReference>
<dbReference type="InterPro" id="IPR013022">
    <property type="entry name" value="Xyl_isomerase-like_TIM-brl"/>
</dbReference>
<feature type="domain" description="Xylose isomerase-like TIM barrel" evidence="1">
    <location>
        <begin position="38"/>
        <end position="237"/>
    </location>
</feature>
<dbReference type="SUPFAM" id="SSF51658">
    <property type="entry name" value="Xylose isomerase-like"/>
    <property type="match status" value="1"/>
</dbReference>
<keyword evidence="3" id="KW-1185">Reference proteome</keyword>
<evidence type="ECO:0000313" key="3">
    <source>
        <dbReference type="Proteomes" id="UP000681414"/>
    </source>
</evidence>
<protein>
    <submittedName>
        <fullName evidence="2">Sugar phosphate isomerase/epimerase</fullName>
    </submittedName>
</protein>
<reference evidence="2 3" key="1">
    <citation type="submission" date="2021-05" db="EMBL/GenBank/DDBJ databases">
        <title>Novel Bacillus species.</title>
        <authorList>
            <person name="Liu G."/>
        </authorList>
    </citation>
    <scope>NUCLEOTIDE SEQUENCE [LARGE SCALE GENOMIC DNA]</scope>
    <source>
        <strain evidence="3">FJAT-49780</strain>
    </source>
</reference>
<keyword evidence="2" id="KW-0413">Isomerase</keyword>
<accession>A0A942TF91</accession>
<dbReference type="GO" id="GO:0016853">
    <property type="term" value="F:isomerase activity"/>
    <property type="evidence" value="ECO:0007669"/>
    <property type="project" value="UniProtKB-KW"/>
</dbReference>
<gene>
    <name evidence="2" type="ORF">KHA97_11460</name>
</gene>
<comment type="caution">
    <text evidence="2">The sequence shown here is derived from an EMBL/GenBank/DDBJ whole genome shotgun (WGS) entry which is preliminary data.</text>
</comment>
<name>A0A942TF91_9BACI</name>
<dbReference type="RefSeq" id="WP_213124876.1">
    <property type="nucleotide sequence ID" value="NZ_JAGYPG010000002.1"/>
</dbReference>
<dbReference type="EMBL" id="JAGYPG010000002">
    <property type="protein sequence ID" value="MBS4195676.1"/>
    <property type="molecule type" value="Genomic_DNA"/>
</dbReference>